<dbReference type="AlphaFoldDB" id="E3LL63"/>
<proteinExistence type="predicted"/>
<feature type="transmembrane region" description="Helical" evidence="1">
    <location>
        <begin position="43"/>
        <end position="64"/>
    </location>
</feature>
<evidence type="ECO:0000313" key="3">
    <source>
        <dbReference type="Proteomes" id="UP000008281"/>
    </source>
</evidence>
<name>E3LL63_CAERE</name>
<dbReference type="HOGENOM" id="CLU_036335_0_0_1"/>
<dbReference type="OrthoDB" id="5796723at2759"/>
<evidence type="ECO:0000313" key="2">
    <source>
        <dbReference type="EMBL" id="EFO99766.1"/>
    </source>
</evidence>
<dbReference type="eggNOG" id="ENOG502TGGR">
    <property type="taxonomic scope" value="Eukaryota"/>
</dbReference>
<dbReference type="PANTHER" id="PTHR45907">
    <property type="entry name" value="SERPENTINE RECEPTOR, CLASS J"/>
    <property type="match status" value="1"/>
</dbReference>
<keyword evidence="1" id="KW-1133">Transmembrane helix</keyword>
<feature type="transmembrane region" description="Helical" evidence="1">
    <location>
        <begin position="88"/>
        <end position="116"/>
    </location>
</feature>
<dbReference type="FunCoup" id="E3LL63">
    <property type="interactions" value="4"/>
</dbReference>
<feature type="transmembrane region" description="Helical" evidence="1">
    <location>
        <begin position="14"/>
        <end position="31"/>
    </location>
</feature>
<sequence length="357" mass="41286">MVDLALVYKHIPKVFGTLAFIVNPIFVYLIFTEKSTRFGNYRYVLLYFAMFNLVYSIANVAIPIDIHSYRYCFYLFISDGLFVESTDWHLFLVALRCALVASSYAVLLSHFIYRYLVIHDSTLTRGNFHIYMLMSFGIFLAYTSVWHASCYFLGSANQETKEYIREDFGKFYGIDSMDRNMIACLYNEGTNFTVIRSWSTTTLWTTISAISICVFLKLAHMIMRKLENITGSISRKTSKLQIELLRALIVQTIIPIFVSFFPCHQLYNPHFQHGFGTVSDYTFERKHFSEFFRPINYVEVIALGAFAFCDPVAIVMCLPVFRQRVLCKKKAIEKPLPDRPITTVTRTTATTNLGPQN</sequence>
<accession>E3LL63</accession>
<dbReference type="SUPFAM" id="SSF81321">
    <property type="entry name" value="Family A G protein-coupled receptor-like"/>
    <property type="match status" value="1"/>
</dbReference>
<gene>
    <name evidence="2" type="ORF">CRE_19025</name>
</gene>
<dbReference type="Pfam" id="PF10319">
    <property type="entry name" value="7TM_GPCR_Srj"/>
    <property type="match status" value="1"/>
</dbReference>
<keyword evidence="1" id="KW-0472">Membrane</keyword>
<evidence type="ECO:0000256" key="1">
    <source>
        <dbReference type="SAM" id="Phobius"/>
    </source>
</evidence>
<feature type="transmembrane region" description="Helical" evidence="1">
    <location>
        <begin position="300"/>
        <end position="321"/>
    </location>
</feature>
<dbReference type="InterPro" id="IPR019423">
    <property type="entry name" value="7TM_GPCR_serpentine_rcpt_Srj"/>
</dbReference>
<protein>
    <submittedName>
        <fullName evidence="2">Uncharacterized protein</fullName>
    </submittedName>
</protein>
<keyword evidence="1" id="KW-0812">Transmembrane</keyword>
<keyword evidence="3" id="KW-1185">Reference proteome</keyword>
<dbReference type="OMA" id="FVSFFPC"/>
<organism evidence="3">
    <name type="scientific">Caenorhabditis remanei</name>
    <name type="common">Caenorhabditis vulgaris</name>
    <dbReference type="NCBI Taxonomy" id="31234"/>
    <lineage>
        <taxon>Eukaryota</taxon>
        <taxon>Metazoa</taxon>
        <taxon>Ecdysozoa</taxon>
        <taxon>Nematoda</taxon>
        <taxon>Chromadorea</taxon>
        <taxon>Rhabditida</taxon>
        <taxon>Rhabditina</taxon>
        <taxon>Rhabditomorpha</taxon>
        <taxon>Rhabditoidea</taxon>
        <taxon>Rhabditidae</taxon>
        <taxon>Peloderinae</taxon>
        <taxon>Caenorhabditis</taxon>
    </lineage>
</organism>
<dbReference type="Proteomes" id="UP000008281">
    <property type="component" value="Unassembled WGS sequence"/>
</dbReference>
<dbReference type="PANTHER" id="PTHR45907:SF12">
    <property type="entry name" value="SERPENTINE RECEPTOR, CLASS J"/>
    <property type="match status" value="1"/>
</dbReference>
<reference evidence="2" key="1">
    <citation type="submission" date="2007-07" db="EMBL/GenBank/DDBJ databases">
        <title>PCAP assembly of the Caenorhabditis remanei genome.</title>
        <authorList>
            <consortium name="The Caenorhabditis remanei Sequencing Consortium"/>
            <person name="Wilson R.K."/>
        </authorList>
    </citation>
    <scope>NUCLEOTIDE SEQUENCE [LARGE SCALE GENOMIC DNA]</scope>
    <source>
        <strain evidence="2">PB4641</strain>
    </source>
</reference>
<dbReference type="EMBL" id="DS268410">
    <property type="protein sequence ID" value="EFO99766.1"/>
    <property type="molecule type" value="Genomic_DNA"/>
</dbReference>
<dbReference type="InParanoid" id="E3LL63"/>
<feature type="transmembrane region" description="Helical" evidence="1">
    <location>
        <begin position="244"/>
        <end position="267"/>
    </location>
</feature>
<feature type="transmembrane region" description="Helical" evidence="1">
    <location>
        <begin position="203"/>
        <end position="223"/>
    </location>
</feature>
<feature type="transmembrane region" description="Helical" evidence="1">
    <location>
        <begin position="128"/>
        <end position="148"/>
    </location>
</feature>